<keyword evidence="2" id="KW-0479">Metal-binding</keyword>
<evidence type="ECO:0000313" key="15">
    <source>
        <dbReference type="EMBL" id="QDT07013.1"/>
    </source>
</evidence>
<evidence type="ECO:0000256" key="10">
    <source>
        <dbReference type="ARBA" id="ARBA00034808"/>
    </source>
</evidence>
<dbReference type="AlphaFoldDB" id="A0A517NIY8"/>
<dbReference type="GO" id="GO:0046872">
    <property type="term" value="F:metal ion binding"/>
    <property type="evidence" value="ECO:0007669"/>
    <property type="project" value="UniProtKB-KW"/>
</dbReference>
<dbReference type="EC" id="5.6.2.4" evidence="10"/>
<dbReference type="GO" id="GO:0006281">
    <property type="term" value="P:DNA repair"/>
    <property type="evidence" value="ECO:0007669"/>
    <property type="project" value="TreeGrafter"/>
</dbReference>
<protein>
    <recommendedName>
        <fullName evidence="11">ATP-dependent DNA helicase RecQ</fullName>
        <ecNumber evidence="10">5.6.2.4</ecNumber>
    </recommendedName>
    <alternativeName>
        <fullName evidence="12">DNA 3'-5' helicase RecQ</fullName>
    </alternativeName>
</protein>
<evidence type="ECO:0000256" key="1">
    <source>
        <dbReference type="ARBA" id="ARBA00005446"/>
    </source>
</evidence>
<evidence type="ECO:0000259" key="13">
    <source>
        <dbReference type="PROSITE" id="PS51192"/>
    </source>
</evidence>
<dbReference type="Proteomes" id="UP000318538">
    <property type="component" value="Chromosome"/>
</dbReference>
<dbReference type="GO" id="GO:0030894">
    <property type="term" value="C:replisome"/>
    <property type="evidence" value="ECO:0007669"/>
    <property type="project" value="TreeGrafter"/>
</dbReference>
<dbReference type="SUPFAM" id="SSF52540">
    <property type="entry name" value="P-loop containing nucleoside triphosphate hydrolases"/>
    <property type="match status" value="1"/>
</dbReference>
<comment type="similarity">
    <text evidence="1">Belongs to the helicase family. RecQ subfamily.</text>
</comment>
<dbReference type="Pfam" id="PF16124">
    <property type="entry name" value="RecQ_Zn_bind"/>
    <property type="match status" value="1"/>
</dbReference>
<evidence type="ECO:0000256" key="12">
    <source>
        <dbReference type="ARBA" id="ARBA00044550"/>
    </source>
</evidence>
<dbReference type="PROSITE" id="PS51192">
    <property type="entry name" value="HELICASE_ATP_BIND_1"/>
    <property type="match status" value="1"/>
</dbReference>
<dbReference type="GO" id="GO:0009378">
    <property type="term" value="F:four-way junction helicase activity"/>
    <property type="evidence" value="ECO:0007669"/>
    <property type="project" value="TreeGrafter"/>
</dbReference>
<feature type="domain" description="Helicase C-terminal" evidence="14">
    <location>
        <begin position="226"/>
        <end position="391"/>
    </location>
</feature>
<proteinExistence type="inferred from homology"/>
<dbReference type="Gene3D" id="1.10.10.10">
    <property type="entry name" value="Winged helix-like DNA-binding domain superfamily/Winged helix DNA-binding domain"/>
    <property type="match status" value="1"/>
</dbReference>
<organism evidence="15 16">
    <name type="scientific">Rubripirellula lacrimiformis</name>
    <dbReference type="NCBI Taxonomy" id="1930273"/>
    <lineage>
        <taxon>Bacteria</taxon>
        <taxon>Pseudomonadati</taxon>
        <taxon>Planctomycetota</taxon>
        <taxon>Planctomycetia</taxon>
        <taxon>Pirellulales</taxon>
        <taxon>Pirellulaceae</taxon>
        <taxon>Rubripirellula</taxon>
    </lineage>
</organism>
<keyword evidence="5 15" id="KW-0347">Helicase</keyword>
<dbReference type="PROSITE" id="PS51194">
    <property type="entry name" value="HELICASE_CTER"/>
    <property type="match status" value="1"/>
</dbReference>
<dbReference type="Pfam" id="PF00270">
    <property type="entry name" value="DEAD"/>
    <property type="match status" value="1"/>
</dbReference>
<evidence type="ECO:0000256" key="3">
    <source>
        <dbReference type="ARBA" id="ARBA00022741"/>
    </source>
</evidence>
<dbReference type="InterPro" id="IPR027417">
    <property type="entry name" value="P-loop_NTPase"/>
</dbReference>
<evidence type="ECO:0000256" key="4">
    <source>
        <dbReference type="ARBA" id="ARBA00022801"/>
    </source>
</evidence>
<evidence type="ECO:0000256" key="6">
    <source>
        <dbReference type="ARBA" id="ARBA00022840"/>
    </source>
</evidence>
<dbReference type="InterPro" id="IPR032284">
    <property type="entry name" value="RecQ_Zn-bd"/>
</dbReference>
<gene>
    <name evidence="15" type="primary">recQ_4</name>
    <name evidence="15" type="ORF">K227x_54370</name>
</gene>
<dbReference type="Gene3D" id="3.40.50.300">
    <property type="entry name" value="P-loop containing nucleotide triphosphate hydrolases"/>
    <property type="match status" value="2"/>
</dbReference>
<evidence type="ECO:0000256" key="2">
    <source>
        <dbReference type="ARBA" id="ARBA00022723"/>
    </source>
</evidence>
<keyword evidence="7" id="KW-0238">DNA-binding</keyword>
<dbReference type="Pfam" id="PF00271">
    <property type="entry name" value="Helicase_C"/>
    <property type="match status" value="1"/>
</dbReference>
<dbReference type="OrthoDB" id="9763310at2"/>
<dbReference type="InterPro" id="IPR014001">
    <property type="entry name" value="Helicase_ATP-bd"/>
</dbReference>
<keyword evidence="3" id="KW-0547">Nucleotide-binding</keyword>
<dbReference type="CDD" id="cd17920">
    <property type="entry name" value="DEXHc_RecQ"/>
    <property type="match status" value="1"/>
</dbReference>
<dbReference type="FunFam" id="3.40.50.300:FF:001389">
    <property type="entry name" value="ATP-dependent DNA helicase RecQ"/>
    <property type="match status" value="1"/>
</dbReference>
<dbReference type="GO" id="GO:0043138">
    <property type="term" value="F:3'-5' DNA helicase activity"/>
    <property type="evidence" value="ECO:0007669"/>
    <property type="project" value="UniProtKB-EC"/>
</dbReference>
<dbReference type="PANTHER" id="PTHR13710:SF105">
    <property type="entry name" value="ATP-DEPENDENT DNA HELICASE Q1"/>
    <property type="match status" value="1"/>
</dbReference>
<dbReference type="GO" id="GO:0003677">
    <property type="term" value="F:DNA binding"/>
    <property type="evidence" value="ECO:0007669"/>
    <property type="project" value="UniProtKB-KW"/>
</dbReference>
<dbReference type="InterPro" id="IPR001650">
    <property type="entry name" value="Helicase_C-like"/>
</dbReference>
<evidence type="ECO:0000256" key="8">
    <source>
        <dbReference type="ARBA" id="ARBA00023235"/>
    </source>
</evidence>
<dbReference type="RefSeq" id="WP_145174460.1">
    <property type="nucleotide sequence ID" value="NZ_CP036525.1"/>
</dbReference>
<evidence type="ECO:0000259" key="14">
    <source>
        <dbReference type="PROSITE" id="PS51194"/>
    </source>
</evidence>
<sequence length="653" mass="72291">MARPSVLDVGLETVTGDPKQILAQQFGMDRFRDGQLAVIERLLGGKNVAAVFPTGGGKSLCYQLPALMLPGTTVVVSPLIALMKDQCDALAARGIGAARLDSSLTTEEFRDAMQGIRDGSIKMLYVAPERFFNERFLASVGTLDVSLFAIDEAHCISQWGHNFRPDYLKLAELAKQLSAKRVLALTATATPEVLADIRDAFAIEPEDAIRTKFFRPNLQLRSSVVDSETHYSVLLDRISTRPPGPTLVYVTLQRTAEEVAEQLVADGHPATAYHAGMKPEVRSQIQQDFIQSDSGIVVATIAFGMGIDKSNIRYVYHFNPPKSMESYAQEIGRAGRDGQDSVCELLLLPDDRVVLENFTYGDTPSRHNVGRLIDLIAGQADTFHVSHYKLSSETDIRILVVRTLLTYLELDGYIKATSPRYDTYKIKPRVTSQKILSHFKGEPREFAAGVLSSLTKGRTWFLLNTVLAARKLGAERQRVVKAIEHMAEQGWLEVQTSDLVHGYRWVNRLDDPKTLADDLHGRLARRESGEVGRLEGVFDLARSESCLADQLSQHFGESLDQPCGRCTACLGEGPQSIPQPPSRPLGSSIQRVIENLVREYPDRFVTARDRARFLCGLSSPGFIRSRLTRHDSYGVCDRIPFAQVLTQVGGTSD</sequence>
<evidence type="ECO:0000256" key="9">
    <source>
        <dbReference type="ARBA" id="ARBA00034617"/>
    </source>
</evidence>
<dbReference type="GO" id="GO:0043590">
    <property type="term" value="C:bacterial nucleoid"/>
    <property type="evidence" value="ECO:0007669"/>
    <property type="project" value="TreeGrafter"/>
</dbReference>
<dbReference type="NCBIfam" id="TIGR00614">
    <property type="entry name" value="recQ_fam"/>
    <property type="match status" value="1"/>
</dbReference>
<keyword evidence="6" id="KW-0067">ATP-binding</keyword>
<evidence type="ECO:0000256" key="5">
    <source>
        <dbReference type="ARBA" id="ARBA00022806"/>
    </source>
</evidence>
<accession>A0A517NIY8</accession>
<dbReference type="SMART" id="SM00487">
    <property type="entry name" value="DEXDc"/>
    <property type="match status" value="1"/>
</dbReference>
<dbReference type="GO" id="GO:0006310">
    <property type="term" value="P:DNA recombination"/>
    <property type="evidence" value="ECO:0007669"/>
    <property type="project" value="InterPro"/>
</dbReference>
<dbReference type="KEGG" id="rlc:K227x_54370"/>
<dbReference type="PANTHER" id="PTHR13710">
    <property type="entry name" value="DNA HELICASE RECQ FAMILY MEMBER"/>
    <property type="match status" value="1"/>
</dbReference>
<keyword evidence="16" id="KW-1185">Reference proteome</keyword>
<name>A0A517NIY8_9BACT</name>
<keyword evidence="4 15" id="KW-0378">Hydrolase</keyword>
<dbReference type="SMART" id="SM00490">
    <property type="entry name" value="HELICc"/>
    <property type="match status" value="1"/>
</dbReference>
<dbReference type="InterPro" id="IPR011545">
    <property type="entry name" value="DEAD/DEAH_box_helicase_dom"/>
</dbReference>
<reference evidence="15 16" key="1">
    <citation type="submission" date="2019-02" db="EMBL/GenBank/DDBJ databases">
        <title>Deep-cultivation of Planctomycetes and their phenomic and genomic characterization uncovers novel biology.</title>
        <authorList>
            <person name="Wiegand S."/>
            <person name="Jogler M."/>
            <person name="Boedeker C."/>
            <person name="Pinto D."/>
            <person name="Vollmers J."/>
            <person name="Rivas-Marin E."/>
            <person name="Kohn T."/>
            <person name="Peeters S.H."/>
            <person name="Heuer A."/>
            <person name="Rast P."/>
            <person name="Oberbeckmann S."/>
            <person name="Bunk B."/>
            <person name="Jeske O."/>
            <person name="Meyerdierks A."/>
            <person name="Storesund J.E."/>
            <person name="Kallscheuer N."/>
            <person name="Luecker S."/>
            <person name="Lage O.M."/>
            <person name="Pohl T."/>
            <person name="Merkel B.J."/>
            <person name="Hornburger P."/>
            <person name="Mueller R.-W."/>
            <person name="Bruemmer F."/>
            <person name="Labrenz M."/>
            <person name="Spormann A.M."/>
            <person name="Op den Camp H."/>
            <person name="Overmann J."/>
            <person name="Amann R."/>
            <person name="Jetten M.S.M."/>
            <person name="Mascher T."/>
            <person name="Medema M.H."/>
            <person name="Devos D.P."/>
            <person name="Kaster A.-K."/>
            <person name="Ovreas L."/>
            <person name="Rohde M."/>
            <person name="Galperin M.Y."/>
            <person name="Jogler C."/>
        </authorList>
    </citation>
    <scope>NUCLEOTIDE SEQUENCE [LARGE SCALE GENOMIC DNA]</scope>
    <source>
        <strain evidence="15 16">K22_7</strain>
    </source>
</reference>
<dbReference type="InterPro" id="IPR004589">
    <property type="entry name" value="DNA_helicase_ATP-dep_RecQ"/>
</dbReference>
<dbReference type="GO" id="GO:0005524">
    <property type="term" value="F:ATP binding"/>
    <property type="evidence" value="ECO:0007669"/>
    <property type="project" value="UniProtKB-KW"/>
</dbReference>
<comment type="catalytic activity">
    <reaction evidence="9">
        <text>Couples ATP hydrolysis with the unwinding of duplex DNA by translocating in the 3'-5' direction.</text>
        <dbReference type="EC" id="5.6.2.4"/>
    </reaction>
</comment>
<feature type="domain" description="Helicase ATP-binding" evidence="13">
    <location>
        <begin position="39"/>
        <end position="207"/>
    </location>
</feature>
<keyword evidence="8" id="KW-0413">Isomerase</keyword>
<evidence type="ECO:0000256" key="7">
    <source>
        <dbReference type="ARBA" id="ARBA00023125"/>
    </source>
</evidence>
<evidence type="ECO:0000313" key="16">
    <source>
        <dbReference type="Proteomes" id="UP000318538"/>
    </source>
</evidence>
<dbReference type="EMBL" id="CP036525">
    <property type="protein sequence ID" value="QDT07013.1"/>
    <property type="molecule type" value="Genomic_DNA"/>
</dbReference>
<dbReference type="GO" id="GO:0016787">
    <property type="term" value="F:hydrolase activity"/>
    <property type="evidence" value="ECO:0007669"/>
    <property type="project" value="UniProtKB-KW"/>
</dbReference>
<dbReference type="GO" id="GO:0005737">
    <property type="term" value="C:cytoplasm"/>
    <property type="evidence" value="ECO:0007669"/>
    <property type="project" value="TreeGrafter"/>
</dbReference>
<evidence type="ECO:0000256" key="11">
    <source>
        <dbReference type="ARBA" id="ARBA00044535"/>
    </source>
</evidence>
<dbReference type="InterPro" id="IPR036388">
    <property type="entry name" value="WH-like_DNA-bd_sf"/>
</dbReference>